<feature type="signal peptide" evidence="1">
    <location>
        <begin position="1"/>
        <end position="18"/>
    </location>
</feature>
<evidence type="ECO:0000259" key="2">
    <source>
        <dbReference type="SMART" id="SM00245"/>
    </source>
</evidence>
<dbReference type="PANTHER" id="PTHR32060:SF30">
    <property type="entry name" value="CARBOXY-TERMINAL PROCESSING PROTEASE CTPA"/>
    <property type="match status" value="1"/>
</dbReference>
<proteinExistence type="predicted"/>
<name>A0A3B7MRX5_9BACT</name>
<dbReference type="AlphaFoldDB" id="A0A3B7MRX5"/>
<dbReference type="Gene3D" id="3.90.226.10">
    <property type="entry name" value="2-enoyl-CoA Hydratase, Chain A, domain 1"/>
    <property type="match status" value="1"/>
</dbReference>
<dbReference type="Gene3D" id="3.30.750.44">
    <property type="match status" value="1"/>
</dbReference>
<gene>
    <name evidence="3" type="ORF">D3H65_22435</name>
</gene>
<evidence type="ECO:0000313" key="3">
    <source>
        <dbReference type="EMBL" id="AXY76587.1"/>
    </source>
</evidence>
<feature type="chain" id="PRO_5017683144" evidence="1">
    <location>
        <begin position="19"/>
        <end position="465"/>
    </location>
</feature>
<dbReference type="GO" id="GO:0030288">
    <property type="term" value="C:outer membrane-bounded periplasmic space"/>
    <property type="evidence" value="ECO:0007669"/>
    <property type="project" value="TreeGrafter"/>
</dbReference>
<dbReference type="GO" id="GO:0004175">
    <property type="term" value="F:endopeptidase activity"/>
    <property type="evidence" value="ECO:0007669"/>
    <property type="project" value="TreeGrafter"/>
</dbReference>
<dbReference type="GO" id="GO:0006508">
    <property type="term" value="P:proteolysis"/>
    <property type="evidence" value="ECO:0007669"/>
    <property type="project" value="InterPro"/>
</dbReference>
<feature type="domain" description="Tail specific protease" evidence="2">
    <location>
        <begin position="216"/>
        <end position="439"/>
    </location>
</feature>
<organism evidence="3 4">
    <name type="scientific">Paraflavitalea soli</name>
    <dbReference type="NCBI Taxonomy" id="2315862"/>
    <lineage>
        <taxon>Bacteria</taxon>
        <taxon>Pseudomonadati</taxon>
        <taxon>Bacteroidota</taxon>
        <taxon>Chitinophagia</taxon>
        <taxon>Chitinophagales</taxon>
        <taxon>Chitinophagaceae</taxon>
        <taxon>Paraflavitalea</taxon>
    </lineage>
</organism>
<accession>A0A3B7MRX5</accession>
<protein>
    <submittedName>
        <fullName evidence="3">Peptidase S41</fullName>
    </submittedName>
</protein>
<dbReference type="RefSeq" id="WP_119052464.1">
    <property type="nucleotide sequence ID" value="NZ_CP032157.1"/>
</dbReference>
<evidence type="ECO:0000313" key="4">
    <source>
        <dbReference type="Proteomes" id="UP000263900"/>
    </source>
</evidence>
<dbReference type="KEGG" id="pseg:D3H65_22435"/>
<dbReference type="EMBL" id="CP032157">
    <property type="protein sequence ID" value="AXY76587.1"/>
    <property type="molecule type" value="Genomic_DNA"/>
</dbReference>
<evidence type="ECO:0000256" key="1">
    <source>
        <dbReference type="SAM" id="SignalP"/>
    </source>
</evidence>
<dbReference type="SUPFAM" id="SSF52096">
    <property type="entry name" value="ClpP/crotonase"/>
    <property type="match status" value="1"/>
</dbReference>
<dbReference type="PANTHER" id="PTHR32060">
    <property type="entry name" value="TAIL-SPECIFIC PROTEASE"/>
    <property type="match status" value="1"/>
</dbReference>
<dbReference type="InterPro" id="IPR005151">
    <property type="entry name" value="Tail-specific_protease"/>
</dbReference>
<dbReference type="Proteomes" id="UP000263900">
    <property type="component" value="Chromosome"/>
</dbReference>
<dbReference type="OrthoDB" id="5480566at2"/>
<keyword evidence="4" id="KW-1185">Reference proteome</keyword>
<sequence length="465" mass="52707">MKHLLFILLLAVAGRATAQIDTVSNISDADKLYGLSLFWKEASYNFAYFDKAKINWDSTYQAFIPKVLATKNTWDYYRVMKRFCALLKDGHTNVYTPGTLMKGGQLYLPLVLTWLDGKVIVTNVPRQDSVAIPVGTEVIKLNEVPMIAYLEKEIIPGVSASATHQLWNDAVSELFNNVDSNKLFHFTLKTPAGKTFVYTTHLRSTRAAWAYPLPNRPWLRFRFEKLPQDIAYLQFNTFGDDSVVYDFKQRLPELYTAKAVIIDLRNNGGGNSGIGVAILKYFTDKKNITGSTWRTRENISAFRAWGKFIKDEELEKQLKENPFNKAWIQKSYDISRGNYWYSGDTSSFYNEVTDKKITVPLVVLIGNNTASAAEDFLIALDDLKGRATVVGERTYGSTGQPLMFDLPGGGSARICTKRDTYPDGREFVGYGVKPDIEVKRTVEDYARKRDPQMEKALEVLRAAMK</sequence>
<dbReference type="CDD" id="cd06567">
    <property type="entry name" value="Peptidase_S41"/>
    <property type="match status" value="1"/>
</dbReference>
<dbReference type="SMART" id="SM00245">
    <property type="entry name" value="TSPc"/>
    <property type="match status" value="1"/>
</dbReference>
<reference evidence="3 4" key="1">
    <citation type="submission" date="2018-09" db="EMBL/GenBank/DDBJ databases">
        <title>Genome sequencing of strain 6GH32-13.</title>
        <authorList>
            <person name="Weon H.-Y."/>
            <person name="Heo J."/>
            <person name="Kwon S.-W."/>
        </authorList>
    </citation>
    <scope>NUCLEOTIDE SEQUENCE [LARGE SCALE GENOMIC DNA]</scope>
    <source>
        <strain evidence="3 4">5GH32-13</strain>
    </source>
</reference>
<dbReference type="GO" id="GO:0007165">
    <property type="term" value="P:signal transduction"/>
    <property type="evidence" value="ECO:0007669"/>
    <property type="project" value="TreeGrafter"/>
</dbReference>
<dbReference type="GO" id="GO:0008236">
    <property type="term" value="F:serine-type peptidase activity"/>
    <property type="evidence" value="ECO:0007669"/>
    <property type="project" value="InterPro"/>
</dbReference>
<dbReference type="InterPro" id="IPR029045">
    <property type="entry name" value="ClpP/crotonase-like_dom_sf"/>
</dbReference>
<keyword evidence="1" id="KW-0732">Signal</keyword>
<dbReference type="Pfam" id="PF03572">
    <property type="entry name" value="Peptidase_S41"/>
    <property type="match status" value="1"/>
</dbReference>